<dbReference type="Gene3D" id="3.10.620.30">
    <property type="match status" value="1"/>
</dbReference>
<dbReference type="OrthoDB" id="9804023at2"/>
<gene>
    <name evidence="2" type="ORF">SAMN04489750_1290</name>
</gene>
<dbReference type="PANTHER" id="PTHR33490">
    <property type="entry name" value="BLR5614 PROTEIN-RELATED"/>
    <property type="match status" value="1"/>
</dbReference>
<keyword evidence="2" id="KW-0378">Hydrolase</keyword>
<feature type="domain" description="Transglutaminase-like" evidence="1">
    <location>
        <begin position="188"/>
        <end position="258"/>
    </location>
</feature>
<dbReference type="InterPro" id="IPR002931">
    <property type="entry name" value="Transglutaminase-like"/>
</dbReference>
<keyword evidence="2" id="KW-0645">Protease</keyword>
<dbReference type="Proteomes" id="UP000250028">
    <property type="component" value="Unassembled WGS sequence"/>
</dbReference>
<name>A0A2Y8ZNI7_9MICO</name>
<reference evidence="3" key="1">
    <citation type="submission" date="2016-10" db="EMBL/GenBank/DDBJ databases">
        <authorList>
            <person name="Varghese N."/>
            <person name="Submissions S."/>
        </authorList>
    </citation>
    <scope>NUCLEOTIDE SEQUENCE [LARGE SCALE GENOMIC DNA]</scope>
    <source>
        <strain evidence="3">DSM 22951</strain>
    </source>
</reference>
<evidence type="ECO:0000313" key="3">
    <source>
        <dbReference type="Proteomes" id="UP000250028"/>
    </source>
</evidence>
<proteinExistence type="predicted"/>
<accession>A0A2Y8ZNI7</accession>
<dbReference type="SMART" id="SM00460">
    <property type="entry name" value="TGc"/>
    <property type="match status" value="1"/>
</dbReference>
<evidence type="ECO:0000259" key="1">
    <source>
        <dbReference type="SMART" id="SM00460"/>
    </source>
</evidence>
<dbReference type="SUPFAM" id="SSF54001">
    <property type="entry name" value="Cysteine proteinases"/>
    <property type="match status" value="1"/>
</dbReference>
<dbReference type="GO" id="GO:0006508">
    <property type="term" value="P:proteolysis"/>
    <property type="evidence" value="ECO:0007669"/>
    <property type="project" value="UniProtKB-KW"/>
</dbReference>
<dbReference type="PANTHER" id="PTHR33490:SF7">
    <property type="entry name" value="BLR2979 PROTEIN"/>
    <property type="match status" value="1"/>
</dbReference>
<dbReference type="EMBL" id="UESZ01000001">
    <property type="protein sequence ID" value="SSA33991.1"/>
    <property type="molecule type" value="Genomic_DNA"/>
</dbReference>
<protein>
    <submittedName>
        <fullName evidence="2">Transglutaminase-like enzyme, putative cysteine protease</fullName>
    </submittedName>
</protein>
<organism evidence="2 3">
    <name type="scientific">Branchiibius hedensis</name>
    <dbReference type="NCBI Taxonomy" id="672460"/>
    <lineage>
        <taxon>Bacteria</taxon>
        <taxon>Bacillati</taxon>
        <taxon>Actinomycetota</taxon>
        <taxon>Actinomycetes</taxon>
        <taxon>Micrococcales</taxon>
        <taxon>Dermacoccaceae</taxon>
        <taxon>Branchiibius</taxon>
    </lineage>
</organism>
<evidence type="ECO:0000313" key="2">
    <source>
        <dbReference type="EMBL" id="SSA33991.1"/>
    </source>
</evidence>
<dbReference type="GO" id="GO:0008233">
    <property type="term" value="F:peptidase activity"/>
    <property type="evidence" value="ECO:0007669"/>
    <property type="project" value="UniProtKB-KW"/>
</dbReference>
<sequence length="308" mass="34489">MAADWGDVHARRSYEVRHRTTYNYDDFVTTSFARSCLRPRSTAHQQVISNRIEVLPGADVLTEHVDYFGNYSHYIEIRTRHTQLEVAKTSVVDVTWPQVDVDEVNQWTVAQAALQLRDPAVFTPAEHASYTLPSDLVVLSPEVKEYAAQILPPDRPLGDALVDLYESIYRDFSYQKGATSVTTTLAEVLAERAGVCQDFAHLAAGCLRVVGLPGRYVSGYIESRPPDGKPKLEGSDATHAWTSTRLPDGRWVDLDPTNNHFADSRYIVTAWGRDFRDVSPLKGVIFTESKKSTLKVAVDVIPLERLPV</sequence>
<dbReference type="AlphaFoldDB" id="A0A2Y8ZNI7"/>
<dbReference type="InterPro" id="IPR038765">
    <property type="entry name" value="Papain-like_cys_pep_sf"/>
</dbReference>
<dbReference type="Pfam" id="PF08379">
    <property type="entry name" value="Bact_transglu_N"/>
    <property type="match status" value="1"/>
</dbReference>
<dbReference type="Pfam" id="PF01841">
    <property type="entry name" value="Transglut_core"/>
    <property type="match status" value="1"/>
</dbReference>
<dbReference type="RefSeq" id="WP_109684615.1">
    <property type="nucleotide sequence ID" value="NZ_QGDN01000001.1"/>
</dbReference>
<keyword evidence="3" id="KW-1185">Reference proteome</keyword>
<dbReference type="InterPro" id="IPR013589">
    <property type="entry name" value="Bac_transglu_N"/>
</dbReference>